<dbReference type="OrthoDB" id="9810101at2"/>
<dbReference type="GO" id="GO:0000287">
    <property type="term" value="F:magnesium ion binding"/>
    <property type="evidence" value="ECO:0007669"/>
    <property type="project" value="TreeGrafter"/>
</dbReference>
<dbReference type="GeneID" id="58715907"/>
<dbReference type="Pfam" id="PF08282">
    <property type="entry name" value="Hydrolase_3"/>
    <property type="match status" value="1"/>
</dbReference>
<dbReference type="GO" id="GO:0005829">
    <property type="term" value="C:cytosol"/>
    <property type="evidence" value="ECO:0007669"/>
    <property type="project" value="TreeGrafter"/>
</dbReference>
<evidence type="ECO:0000313" key="2">
    <source>
        <dbReference type="Proteomes" id="UP000029844"/>
    </source>
</evidence>
<dbReference type="AlphaFoldDB" id="A0A099WLJ6"/>
<dbReference type="SFLD" id="SFLDS00003">
    <property type="entry name" value="Haloacid_Dehalogenase"/>
    <property type="match status" value="1"/>
</dbReference>
<name>A0A099WLJ6_9LIST</name>
<dbReference type="EMBL" id="JNFA01000001">
    <property type="protein sequence ID" value="KGL45491.1"/>
    <property type="molecule type" value="Genomic_DNA"/>
</dbReference>
<dbReference type="InterPro" id="IPR006379">
    <property type="entry name" value="HAD-SF_hydro_IIB"/>
</dbReference>
<dbReference type="GO" id="GO:0016791">
    <property type="term" value="F:phosphatase activity"/>
    <property type="evidence" value="ECO:0007669"/>
    <property type="project" value="TreeGrafter"/>
</dbReference>
<dbReference type="STRING" id="1552123.EP57_00390"/>
<evidence type="ECO:0000313" key="1">
    <source>
        <dbReference type="EMBL" id="KGL45491.1"/>
    </source>
</evidence>
<dbReference type="Proteomes" id="UP000029844">
    <property type="component" value="Unassembled WGS sequence"/>
</dbReference>
<dbReference type="PANTHER" id="PTHR10000:SF25">
    <property type="entry name" value="PHOSPHATASE YKRA-RELATED"/>
    <property type="match status" value="1"/>
</dbReference>
<gene>
    <name evidence="1" type="ORF">EP57_00390</name>
</gene>
<dbReference type="Gene3D" id="3.30.1240.10">
    <property type="match status" value="1"/>
</dbReference>
<dbReference type="NCBIfam" id="TIGR00099">
    <property type="entry name" value="Cof-subfamily"/>
    <property type="match status" value="1"/>
</dbReference>
<dbReference type="PANTHER" id="PTHR10000">
    <property type="entry name" value="PHOSPHOSERINE PHOSPHATASE"/>
    <property type="match status" value="1"/>
</dbReference>
<sequence>MKPAAICFFDLDGTLLTSDSVVAPSSVQALQALRAKNIMPIIATGRTLCEIEHVLEATKMTSVIAMNGQYVMYDGKEVYTNPIDVAEIKALHEGAQSQCVEMAFYTEEKIRATAQNEIMEKHYRYLGEASPEIDAELYLKEPIYMLLLLLEQGDDFFPERYPYFQFVRNTPFSNDVVPKGGSKARGIAKLLEVMGFEDVPTYAFGDGMNDLEMFEAVDYAVAMDNAVPSLKEKAAFITANNNEDGIAKGLRLCGLLE</sequence>
<dbReference type="eggNOG" id="COG0561">
    <property type="taxonomic scope" value="Bacteria"/>
</dbReference>
<dbReference type="InterPro" id="IPR023214">
    <property type="entry name" value="HAD_sf"/>
</dbReference>
<accession>A0A099WLJ6</accession>
<dbReference type="InterPro" id="IPR036412">
    <property type="entry name" value="HAD-like_sf"/>
</dbReference>
<dbReference type="Gene3D" id="3.40.50.1000">
    <property type="entry name" value="HAD superfamily/HAD-like"/>
    <property type="match status" value="1"/>
</dbReference>
<keyword evidence="2" id="KW-1185">Reference proteome</keyword>
<dbReference type="RefSeq" id="WP_036083082.1">
    <property type="nucleotide sequence ID" value="NZ_CBCSHQ010000002.1"/>
</dbReference>
<dbReference type="CDD" id="cd07517">
    <property type="entry name" value="HAD_HPP"/>
    <property type="match status" value="1"/>
</dbReference>
<dbReference type="SUPFAM" id="SSF56784">
    <property type="entry name" value="HAD-like"/>
    <property type="match status" value="1"/>
</dbReference>
<dbReference type="SFLD" id="SFLDG01140">
    <property type="entry name" value="C2.B:_Phosphomannomutase_and_P"/>
    <property type="match status" value="1"/>
</dbReference>
<dbReference type="NCBIfam" id="TIGR01484">
    <property type="entry name" value="HAD-SF-IIB"/>
    <property type="match status" value="1"/>
</dbReference>
<comment type="caution">
    <text evidence="1">The sequence shown here is derived from an EMBL/GenBank/DDBJ whole genome shotgun (WGS) entry which is preliminary data.</text>
</comment>
<reference evidence="1 2" key="1">
    <citation type="submission" date="2014-05" db="EMBL/GenBank/DDBJ databases">
        <title>Novel Listeriaceae from food processing environments.</title>
        <authorList>
            <person name="den Bakker H.C."/>
        </authorList>
    </citation>
    <scope>NUCLEOTIDE SEQUENCE [LARGE SCALE GENOMIC DNA]</scope>
    <source>
        <strain evidence="1 2">FSL A5-0281</strain>
    </source>
</reference>
<organism evidence="1 2">
    <name type="scientific">Listeria booriae</name>
    <dbReference type="NCBI Taxonomy" id="1552123"/>
    <lineage>
        <taxon>Bacteria</taxon>
        <taxon>Bacillati</taxon>
        <taxon>Bacillota</taxon>
        <taxon>Bacilli</taxon>
        <taxon>Bacillales</taxon>
        <taxon>Listeriaceae</taxon>
        <taxon>Listeria</taxon>
    </lineage>
</organism>
<protein>
    <submittedName>
        <fullName evidence="1">Haloacid dehalogenase</fullName>
    </submittedName>
</protein>
<dbReference type="InterPro" id="IPR000150">
    <property type="entry name" value="Cof"/>
</dbReference>
<proteinExistence type="predicted"/>